<dbReference type="InterPro" id="IPR000983">
    <property type="entry name" value="Bac_GSPG_pilin"/>
</dbReference>
<evidence type="ECO:0000313" key="5">
    <source>
        <dbReference type="Proteomes" id="UP000030700"/>
    </source>
</evidence>
<dbReference type="Gene3D" id="3.30.700.10">
    <property type="entry name" value="Glycoprotein, Type 4 Pilin"/>
    <property type="match status" value="1"/>
</dbReference>
<feature type="domain" description="Type II secretion system protein GspG C-terminal" evidence="3">
    <location>
        <begin position="33"/>
        <end position="121"/>
    </location>
</feature>
<dbReference type="STRING" id="1499966.U14_03089"/>
<evidence type="ECO:0000256" key="2">
    <source>
        <dbReference type="SAM" id="Phobius"/>
    </source>
</evidence>
<reference evidence="4" key="1">
    <citation type="journal article" date="2015" name="PeerJ">
        <title>First genomic representation of candidate bacterial phylum KSB3 points to enhanced environmental sensing as a trigger of wastewater bulking.</title>
        <authorList>
            <person name="Sekiguchi Y."/>
            <person name="Ohashi A."/>
            <person name="Parks D.H."/>
            <person name="Yamauchi T."/>
            <person name="Tyson G.W."/>
            <person name="Hugenholtz P."/>
        </authorList>
    </citation>
    <scope>NUCLEOTIDE SEQUENCE [LARGE SCALE GENOMIC DNA]</scope>
</reference>
<dbReference type="GO" id="GO:0015627">
    <property type="term" value="C:type II protein secretion system complex"/>
    <property type="evidence" value="ECO:0007669"/>
    <property type="project" value="InterPro"/>
</dbReference>
<dbReference type="SUPFAM" id="SSF54523">
    <property type="entry name" value="Pili subunits"/>
    <property type="match status" value="1"/>
</dbReference>
<proteinExistence type="predicted"/>
<organism evidence="4">
    <name type="scientific">Candidatus Moduliflexus flocculans</name>
    <dbReference type="NCBI Taxonomy" id="1499966"/>
    <lineage>
        <taxon>Bacteria</taxon>
        <taxon>Candidatus Moduliflexota</taxon>
        <taxon>Candidatus Moduliflexia</taxon>
        <taxon>Candidatus Moduliflexales</taxon>
        <taxon>Candidatus Moduliflexaceae</taxon>
    </lineage>
</organism>
<keyword evidence="2" id="KW-0812">Transmembrane</keyword>
<dbReference type="PANTHER" id="PTHR30093">
    <property type="entry name" value="GENERAL SECRETION PATHWAY PROTEIN G"/>
    <property type="match status" value="1"/>
</dbReference>
<protein>
    <submittedName>
        <fullName evidence="4">General secretion pathway gspg-related protein</fullName>
    </submittedName>
</protein>
<accession>A0A081BN77</accession>
<dbReference type="HOGENOM" id="CLU_121326_0_0_0"/>
<feature type="transmembrane region" description="Helical" evidence="2">
    <location>
        <begin position="7"/>
        <end position="32"/>
    </location>
</feature>
<dbReference type="PROSITE" id="PS00409">
    <property type="entry name" value="PROKAR_NTER_METHYL"/>
    <property type="match status" value="1"/>
</dbReference>
<dbReference type="Proteomes" id="UP000030700">
    <property type="component" value="Unassembled WGS sequence"/>
</dbReference>
<dbReference type="AlphaFoldDB" id="A0A081BN77"/>
<dbReference type="EMBL" id="DF820457">
    <property type="protein sequence ID" value="GAK51843.1"/>
    <property type="molecule type" value="Genomic_DNA"/>
</dbReference>
<dbReference type="InterPro" id="IPR012902">
    <property type="entry name" value="N_methyl_site"/>
</dbReference>
<gene>
    <name evidence="4" type="ORF">U14_03089</name>
</gene>
<sequence>MYVQRRGFTLIELLVVIAIIGILAAIAAPILFSVVQRAKFSATLTDMKSIIKALEMYNIDFNHYPIVTNFTDWGTVVKSGVNVYYRGAEKDSWGMPFRYITDTDGQHFMIKSFGANKVHNNKSGSLTSPADWVDDACAGIDVEQDYRAVIKNGCDIVYLNGLIAIK</sequence>
<dbReference type="NCBIfam" id="TIGR02532">
    <property type="entry name" value="IV_pilin_GFxxxE"/>
    <property type="match status" value="1"/>
</dbReference>
<evidence type="ECO:0000259" key="3">
    <source>
        <dbReference type="Pfam" id="PF08334"/>
    </source>
</evidence>
<evidence type="ECO:0000313" key="4">
    <source>
        <dbReference type="EMBL" id="GAK51843.1"/>
    </source>
</evidence>
<keyword evidence="5" id="KW-1185">Reference proteome</keyword>
<evidence type="ECO:0000256" key="1">
    <source>
        <dbReference type="ARBA" id="ARBA00022481"/>
    </source>
</evidence>
<dbReference type="InterPro" id="IPR045584">
    <property type="entry name" value="Pilin-like"/>
</dbReference>
<dbReference type="Pfam" id="PF08334">
    <property type="entry name" value="T2SSG"/>
    <property type="match status" value="1"/>
</dbReference>
<keyword evidence="2" id="KW-0472">Membrane</keyword>
<dbReference type="GO" id="GO:0015628">
    <property type="term" value="P:protein secretion by the type II secretion system"/>
    <property type="evidence" value="ECO:0007669"/>
    <property type="project" value="InterPro"/>
</dbReference>
<dbReference type="PRINTS" id="PR00813">
    <property type="entry name" value="BCTERIALGSPG"/>
</dbReference>
<keyword evidence="1" id="KW-0488">Methylation</keyword>
<keyword evidence="2" id="KW-1133">Transmembrane helix</keyword>
<dbReference type="Pfam" id="PF07963">
    <property type="entry name" value="N_methyl"/>
    <property type="match status" value="1"/>
</dbReference>
<dbReference type="InterPro" id="IPR013545">
    <property type="entry name" value="T2SS_protein-GspG_C"/>
</dbReference>
<name>A0A081BN77_9BACT</name>